<reference evidence="2 3" key="1">
    <citation type="submission" date="2023-07" db="EMBL/GenBank/DDBJ databases">
        <title>Sorghum-associated microbial communities from plants grown in Nebraska, USA.</title>
        <authorList>
            <person name="Schachtman D."/>
        </authorList>
    </citation>
    <scope>NUCLEOTIDE SEQUENCE [LARGE SCALE GENOMIC DNA]</scope>
    <source>
        <strain evidence="2 3">4138</strain>
    </source>
</reference>
<evidence type="ECO:0000313" key="2">
    <source>
        <dbReference type="EMBL" id="MDR7123040.1"/>
    </source>
</evidence>
<proteinExistence type="predicted"/>
<sequence length="115" mass="12674">MDKSLWLLMLACALGTFLLRALPLLWMRRHLVRRSISHNTEAMPLWLTVLAPTMIAAMFGVSLVPAHPGLSSWLATVLGGLCTILVWRRTRSLGWPVCAGVAVYGLVVVLLRILA</sequence>
<comment type="caution">
    <text evidence="2">The sequence shown here is derived from an EMBL/GenBank/DDBJ whole genome shotgun (WGS) entry which is preliminary data.</text>
</comment>
<dbReference type="InterPro" id="IPR008407">
    <property type="entry name" value="Brnchd-chn_aa_trnsp_AzlD"/>
</dbReference>
<keyword evidence="1" id="KW-0812">Transmembrane</keyword>
<evidence type="ECO:0000256" key="1">
    <source>
        <dbReference type="SAM" id="Phobius"/>
    </source>
</evidence>
<feature type="transmembrane region" description="Helical" evidence="1">
    <location>
        <begin position="6"/>
        <end position="25"/>
    </location>
</feature>
<keyword evidence="1" id="KW-0472">Membrane</keyword>
<feature type="transmembrane region" description="Helical" evidence="1">
    <location>
        <begin position="70"/>
        <end position="87"/>
    </location>
</feature>
<dbReference type="RefSeq" id="WP_310281834.1">
    <property type="nucleotide sequence ID" value="NZ_JAVDWR010000028.1"/>
</dbReference>
<accession>A0ABU1W5D5</accession>
<evidence type="ECO:0000313" key="3">
    <source>
        <dbReference type="Proteomes" id="UP001257909"/>
    </source>
</evidence>
<keyword evidence="1" id="KW-1133">Transmembrane helix</keyword>
<dbReference type="Pfam" id="PF05437">
    <property type="entry name" value="AzlD"/>
    <property type="match status" value="1"/>
</dbReference>
<dbReference type="Proteomes" id="UP001257909">
    <property type="component" value="Unassembled WGS sequence"/>
</dbReference>
<keyword evidence="3" id="KW-1185">Reference proteome</keyword>
<protein>
    <submittedName>
        <fullName evidence="2">Branched-subunit amino acid transport protein</fullName>
    </submittedName>
</protein>
<dbReference type="EMBL" id="JAVDWR010000028">
    <property type="protein sequence ID" value="MDR7123040.1"/>
    <property type="molecule type" value="Genomic_DNA"/>
</dbReference>
<name>A0ABU1W5D5_9GAMM</name>
<feature type="transmembrane region" description="Helical" evidence="1">
    <location>
        <begin position="94"/>
        <end position="114"/>
    </location>
</feature>
<organism evidence="2 3">
    <name type="scientific">Rheinheimera soli</name>
    <dbReference type="NCBI Taxonomy" id="443616"/>
    <lineage>
        <taxon>Bacteria</taxon>
        <taxon>Pseudomonadati</taxon>
        <taxon>Pseudomonadota</taxon>
        <taxon>Gammaproteobacteria</taxon>
        <taxon>Chromatiales</taxon>
        <taxon>Chromatiaceae</taxon>
        <taxon>Rheinheimera</taxon>
    </lineage>
</organism>
<feature type="transmembrane region" description="Helical" evidence="1">
    <location>
        <begin position="45"/>
        <end position="64"/>
    </location>
</feature>
<gene>
    <name evidence="2" type="ORF">J2W69_004023</name>
</gene>